<gene>
    <name evidence="2" type="ORF">DC094_00070</name>
</gene>
<dbReference type="SUPFAM" id="SSF56935">
    <property type="entry name" value="Porins"/>
    <property type="match status" value="1"/>
</dbReference>
<evidence type="ECO:0000256" key="1">
    <source>
        <dbReference type="SAM" id="SignalP"/>
    </source>
</evidence>
<keyword evidence="3" id="KW-1185">Reference proteome</keyword>
<name>A0A2V1H3X7_9GAMM</name>
<reference evidence="2 3" key="1">
    <citation type="submission" date="2018-04" db="EMBL/GenBank/DDBJ databases">
        <title>Thalassorhabdus spongiae gen. nov., sp. nov., isolated from a marine sponge in South-West Iceland.</title>
        <authorList>
            <person name="Knobloch S."/>
            <person name="Daussin A."/>
            <person name="Johannsson R."/>
            <person name="Marteinsson V.T."/>
        </authorList>
    </citation>
    <scope>NUCLEOTIDE SEQUENCE [LARGE SCALE GENOMIC DNA]</scope>
    <source>
        <strain evidence="2 3">Hp12</strain>
    </source>
</reference>
<dbReference type="Proteomes" id="UP000244906">
    <property type="component" value="Unassembled WGS sequence"/>
</dbReference>
<dbReference type="RefSeq" id="WP_116685074.1">
    <property type="nucleotide sequence ID" value="NZ_CAWNYD010000001.1"/>
</dbReference>
<proteinExistence type="predicted"/>
<evidence type="ECO:0000313" key="3">
    <source>
        <dbReference type="Proteomes" id="UP000244906"/>
    </source>
</evidence>
<sequence>MKKKVLPALIASLIASPVFATELPLQLNGFLTVGAAKSDNDAVSYSTSINDKVSFENDTRAGFQITFDASNDLSFVAQFIAEAESLGGEESWDNRADWVYGQFQLTDDVLVRGGRLRMPIFLMSDYLEVGYGLPWIRPPAEVYSQIPWEAYEGVDLLWFSQLGNLDILFQPLVGTVKQDIPIAGLPAKFRVDDAYGMNFSIASEHLTLRAGYVQGDITLEARAFGALNTVIGYEELYWLGEGTPQNSENRIALGLLANGATPSDLVDSSGTTPRPSALLKAALPYQASIEGTGKFLGLGAQYDDGHWLVLGEWTQRKVSNSPQIADTTGWYTTLGYRFGNLMPHITYAKLTTDEKDAPTLIANDQKSITAGIRYELDDAVSLKFEWQRTEASNDSIGRFYDSGYSYQVVTDVQSGNNPADTDNRAVNAKADLISIALDVVF</sequence>
<accession>A0A2V1H3X7</accession>
<dbReference type="OrthoDB" id="197869at2"/>
<dbReference type="AlphaFoldDB" id="A0A2V1H3X7"/>
<keyword evidence="1" id="KW-0732">Signal</keyword>
<evidence type="ECO:0000313" key="2">
    <source>
        <dbReference type="EMBL" id="PVZ71485.1"/>
    </source>
</evidence>
<dbReference type="EMBL" id="QDDL01000001">
    <property type="protein sequence ID" value="PVZ71485.1"/>
    <property type="molecule type" value="Genomic_DNA"/>
</dbReference>
<feature type="chain" id="PRO_5015995207" evidence="1">
    <location>
        <begin position="21"/>
        <end position="441"/>
    </location>
</feature>
<feature type="signal peptide" evidence="1">
    <location>
        <begin position="1"/>
        <end position="20"/>
    </location>
</feature>
<organism evidence="2 3">
    <name type="scientific">Pelagibaculum spongiae</name>
    <dbReference type="NCBI Taxonomy" id="2080658"/>
    <lineage>
        <taxon>Bacteria</taxon>
        <taxon>Pseudomonadati</taxon>
        <taxon>Pseudomonadota</taxon>
        <taxon>Gammaproteobacteria</taxon>
        <taxon>Oceanospirillales</taxon>
        <taxon>Pelagibaculum</taxon>
    </lineage>
</organism>
<dbReference type="InterPro" id="IPR023614">
    <property type="entry name" value="Porin_dom_sf"/>
</dbReference>
<dbReference type="Gene3D" id="2.40.160.10">
    <property type="entry name" value="Porin"/>
    <property type="match status" value="1"/>
</dbReference>
<comment type="caution">
    <text evidence="2">The sequence shown here is derived from an EMBL/GenBank/DDBJ whole genome shotgun (WGS) entry which is preliminary data.</text>
</comment>
<protein>
    <submittedName>
        <fullName evidence="2">Uncharacterized protein</fullName>
    </submittedName>
</protein>